<evidence type="ECO:0000256" key="1">
    <source>
        <dbReference type="SAM" id="MobiDB-lite"/>
    </source>
</evidence>
<organism evidence="2 3">
    <name type="scientific">Hibiscus sabdariffa</name>
    <name type="common">roselle</name>
    <dbReference type="NCBI Taxonomy" id="183260"/>
    <lineage>
        <taxon>Eukaryota</taxon>
        <taxon>Viridiplantae</taxon>
        <taxon>Streptophyta</taxon>
        <taxon>Embryophyta</taxon>
        <taxon>Tracheophyta</taxon>
        <taxon>Spermatophyta</taxon>
        <taxon>Magnoliopsida</taxon>
        <taxon>eudicotyledons</taxon>
        <taxon>Gunneridae</taxon>
        <taxon>Pentapetalae</taxon>
        <taxon>rosids</taxon>
        <taxon>malvids</taxon>
        <taxon>Malvales</taxon>
        <taxon>Malvaceae</taxon>
        <taxon>Malvoideae</taxon>
        <taxon>Hibiscus</taxon>
    </lineage>
</organism>
<protein>
    <submittedName>
        <fullName evidence="2">Uncharacterized protein</fullName>
    </submittedName>
</protein>
<name>A0ABR2EM10_9ROSI</name>
<gene>
    <name evidence="2" type="ORF">V6N12_010522</name>
</gene>
<comment type="caution">
    <text evidence="2">The sequence shown here is derived from an EMBL/GenBank/DDBJ whole genome shotgun (WGS) entry which is preliminary data.</text>
</comment>
<feature type="region of interest" description="Disordered" evidence="1">
    <location>
        <begin position="31"/>
        <end position="73"/>
    </location>
</feature>
<dbReference type="EMBL" id="JBBPBM010000012">
    <property type="protein sequence ID" value="KAK8562444.1"/>
    <property type="molecule type" value="Genomic_DNA"/>
</dbReference>
<dbReference type="Proteomes" id="UP001472677">
    <property type="component" value="Unassembled WGS sequence"/>
</dbReference>
<reference evidence="2 3" key="1">
    <citation type="journal article" date="2024" name="G3 (Bethesda)">
        <title>Genome assembly of Hibiscus sabdariffa L. provides insights into metabolisms of medicinal natural products.</title>
        <authorList>
            <person name="Kim T."/>
        </authorList>
    </citation>
    <scope>NUCLEOTIDE SEQUENCE [LARGE SCALE GENOMIC DNA]</scope>
    <source>
        <strain evidence="2">TK-2024</strain>
        <tissue evidence="2">Old leaves</tissue>
    </source>
</reference>
<proteinExistence type="predicted"/>
<accession>A0ABR2EM10</accession>
<keyword evidence="3" id="KW-1185">Reference proteome</keyword>
<sequence>MLNDRKTPPYSMSPTGIDLTEENRFVDSRPLHMKEGKPGFFGTRFPDRKLESGRSTASAIGSGGKRGHWSGPTKIMKISALG</sequence>
<evidence type="ECO:0000313" key="2">
    <source>
        <dbReference type="EMBL" id="KAK8562444.1"/>
    </source>
</evidence>
<evidence type="ECO:0000313" key="3">
    <source>
        <dbReference type="Proteomes" id="UP001472677"/>
    </source>
</evidence>